<comment type="caution">
    <text evidence="11">The sequence shown here is derived from an EMBL/GenBank/DDBJ whole genome shotgun (WGS) entry which is preliminary data.</text>
</comment>
<dbReference type="InterPro" id="IPR039793">
    <property type="entry name" value="UROS/Hem4"/>
</dbReference>
<evidence type="ECO:0000256" key="6">
    <source>
        <dbReference type="ARBA" id="ARBA00037589"/>
    </source>
</evidence>
<comment type="similarity">
    <text evidence="2 9">Belongs to the uroporphyrinogen-III synthase family.</text>
</comment>
<proteinExistence type="inferred from homology"/>
<comment type="catalytic activity">
    <reaction evidence="8 9">
        <text>hydroxymethylbilane = uroporphyrinogen III + H2O</text>
        <dbReference type="Rhea" id="RHEA:18965"/>
        <dbReference type="ChEBI" id="CHEBI:15377"/>
        <dbReference type="ChEBI" id="CHEBI:57308"/>
        <dbReference type="ChEBI" id="CHEBI:57845"/>
        <dbReference type="EC" id="4.2.1.75"/>
    </reaction>
</comment>
<evidence type="ECO:0000256" key="4">
    <source>
        <dbReference type="ARBA" id="ARBA00023239"/>
    </source>
</evidence>
<sequence>MTAAVPSEQRDDRAERTRPRVLVARARDRATPLLERLRETGIHAVAAPVIEREPVDAGQIREIAHARGALSRGEYEWVAVTSVNAVDTLLGPQRSTSGGRIGGAGELAHSRARWACVGPATQAALAAHGIDVDLVPDRMNASGLVDAFPSPPAGAPGPGRRVLLPLGDLAAPTLAEGLRAKGWEPHVVTAYRTVARDLPQTVVEQAKGAGYDVVVVASGSAARQVAEQLGPQRVVTIGDPSAHAAREAGHDVVAVAAAPTDEALATAVVQALGLRA</sequence>
<keyword evidence="4 9" id="KW-0456">Lyase</keyword>
<evidence type="ECO:0000256" key="3">
    <source>
        <dbReference type="ARBA" id="ARBA00013109"/>
    </source>
</evidence>
<dbReference type="Pfam" id="PF02602">
    <property type="entry name" value="HEM4"/>
    <property type="match status" value="1"/>
</dbReference>
<dbReference type="RefSeq" id="WP_207275667.1">
    <property type="nucleotide sequence ID" value="NZ_JAFMPK010000044.1"/>
</dbReference>
<keyword evidence="12" id="KW-1185">Reference proteome</keyword>
<evidence type="ECO:0000256" key="7">
    <source>
        <dbReference type="ARBA" id="ARBA00040167"/>
    </source>
</evidence>
<dbReference type="SUPFAM" id="SSF69618">
    <property type="entry name" value="HemD-like"/>
    <property type="match status" value="1"/>
</dbReference>
<feature type="domain" description="Tetrapyrrole biosynthesis uroporphyrinogen III synthase" evidence="10">
    <location>
        <begin position="34"/>
        <end position="265"/>
    </location>
</feature>
<evidence type="ECO:0000256" key="1">
    <source>
        <dbReference type="ARBA" id="ARBA00004772"/>
    </source>
</evidence>
<dbReference type="Gene3D" id="3.40.50.10090">
    <property type="match status" value="2"/>
</dbReference>
<evidence type="ECO:0000256" key="9">
    <source>
        <dbReference type="RuleBase" id="RU366031"/>
    </source>
</evidence>
<reference evidence="11 12" key="1">
    <citation type="submission" date="2021-03" db="EMBL/GenBank/DDBJ databases">
        <authorList>
            <person name="Xin L."/>
        </authorList>
    </citation>
    <scope>NUCLEOTIDE SEQUENCE [LARGE SCALE GENOMIC DNA]</scope>
    <source>
        <strain evidence="11 12">XHU 5031</strain>
    </source>
</reference>
<dbReference type="InterPro" id="IPR036108">
    <property type="entry name" value="4pyrrol_syn_uPrphyn_synt_sf"/>
</dbReference>
<dbReference type="InterPro" id="IPR003754">
    <property type="entry name" value="4pyrrol_synth_uPrphyn_synth"/>
</dbReference>
<organism evidence="11 12">
    <name type="scientific">Myceligenerans salitolerans</name>
    <dbReference type="NCBI Taxonomy" id="1230528"/>
    <lineage>
        <taxon>Bacteria</taxon>
        <taxon>Bacillati</taxon>
        <taxon>Actinomycetota</taxon>
        <taxon>Actinomycetes</taxon>
        <taxon>Micrococcales</taxon>
        <taxon>Promicromonosporaceae</taxon>
        <taxon>Myceligenerans</taxon>
    </lineage>
</organism>
<dbReference type="PANTHER" id="PTHR38042:SF1">
    <property type="entry name" value="UROPORPHYRINOGEN-III SYNTHASE, CHLOROPLASTIC"/>
    <property type="match status" value="1"/>
</dbReference>
<evidence type="ECO:0000256" key="5">
    <source>
        <dbReference type="ARBA" id="ARBA00023244"/>
    </source>
</evidence>
<comment type="pathway">
    <text evidence="1 9">Porphyrin-containing compound metabolism; protoporphyrin-IX biosynthesis; coproporphyrinogen-III from 5-aminolevulinate: step 3/4.</text>
</comment>
<dbReference type="Proteomes" id="UP000664617">
    <property type="component" value="Unassembled WGS sequence"/>
</dbReference>
<evidence type="ECO:0000313" key="12">
    <source>
        <dbReference type="Proteomes" id="UP000664617"/>
    </source>
</evidence>
<dbReference type="CDD" id="cd06578">
    <property type="entry name" value="HemD"/>
    <property type="match status" value="1"/>
</dbReference>
<dbReference type="EC" id="4.2.1.75" evidence="3 9"/>
<dbReference type="EMBL" id="JAFMPK010000044">
    <property type="protein sequence ID" value="MBO0609740.1"/>
    <property type="molecule type" value="Genomic_DNA"/>
</dbReference>
<evidence type="ECO:0000256" key="8">
    <source>
        <dbReference type="ARBA" id="ARBA00048617"/>
    </source>
</evidence>
<evidence type="ECO:0000256" key="2">
    <source>
        <dbReference type="ARBA" id="ARBA00008133"/>
    </source>
</evidence>
<accession>A0ABS3I9W9</accession>
<gene>
    <name evidence="11" type="ORF">J0911_11970</name>
</gene>
<name>A0ABS3I9W9_9MICO</name>
<protein>
    <recommendedName>
        <fullName evidence="7 9">Uroporphyrinogen-III synthase</fullName>
        <ecNumber evidence="3 9">4.2.1.75</ecNumber>
    </recommendedName>
</protein>
<reference evidence="12" key="2">
    <citation type="submission" date="2023-07" db="EMBL/GenBank/DDBJ databases">
        <title>Myceligenerans salitolerans sp. nov., a halotolerant actinomycete isolated from a salt lake in Xinjiang, China.</title>
        <authorList>
            <person name="Guan T."/>
        </authorList>
    </citation>
    <scope>NUCLEOTIDE SEQUENCE [LARGE SCALE GENOMIC DNA]</scope>
    <source>
        <strain evidence="12">XHU 5031</strain>
    </source>
</reference>
<comment type="function">
    <text evidence="6 9">Catalyzes cyclization of the linear tetrapyrrole, hydroxymethylbilane, to the macrocyclic uroporphyrinogen III.</text>
</comment>
<keyword evidence="5 9" id="KW-0627">Porphyrin biosynthesis</keyword>
<evidence type="ECO:0000259" key="10">
    <source>
        <dbReference type="Pfam" id="PF02602"/>
    </source>
</evidence>
<dbReference type="PANTHER" id="PTHR38042">
    <property type="entry name" value="UROPORPHYRINOGEN-III SYNTHASE, CHLOROPLASTIC"/>
    <property type="match status" value="1"/>
</dbReference>
<evidence type="ECO:0000313" key="11">
    <source>
        <dbReference type="EMBL" id="MBO0609740.1"/>
    </source>
</evidence>